<dbReference type="Pfam" id="PF00232">
    <property type="entry name" value="Glyco_hydro_1"/>
    <property type="match status" value="1"/>
</dbReference>
<sequence length="515" mass="58860">MAIEGPLFFFAVFFLAFALASTTEAVKPSHYSMPFNRSSFPADFVFGAGSSAYQCEGAALLYGRGPSIWDTFTKKHPEKISDGSSGVKADDFYHRYKEDIKLMKKIGLNTFRFSISWSRVLPTGKVKEGVNQQGVRFYNNLINELLSNGIIPFVTLFHWDLPQALEDEYGGFLSEKIVEDYREYADFIFKTFGDLVKHWVTINEPSIFTVYGYNGGNFAPGRCSNYVGNCTAGDSAKEPYIVGHHLLFAHAATVKLYREKYEVSQKGRIGITLVTRWFEPKYNTDANRKAVSRALEFNLGWFLHPITYGNYPPTMRSLLGSRLPKFTKAQSITLKGSIDFLGMNYYTANYVQHTNSNPVNHSYFTDIQATITTHKDGVSIGGPFEIVSQTAVSWLFDYPRGIRELMLYIKNNYKNPPVYITENGFPEANNSTLPVKEALKDSRRIKYLHGHLLYLSKSIKEGVNVKGYYAWAFHDNFEWASGYTIRFGLTYIDFKNNLKRYLKYSAYWLKMFLLN</sequence>
<evidence type="ECO:0000313" key="6">
    <source>
        <dbReference type="RefSeq" id="XP_060668453.1"/>
    </source>
</evidence>
<evidence type="ECO:0000256" key="2">
    <source>
        <dbReference type="ARBA" id="ARBA00022801"/>
    </source>
</evidence>
<dbReference type="InterPro" id="IPR017853">
    <property type="entry name" value="GH"/>
</dbReference>
<evidence type="ECO:0000256" key="3">
    <source>
        <dbReference type="RuleBase" id="RU003690"/>
    </source>
</evidence>
<comment type="similarity">
    <text evidence="1 3">Belongs to the glycosyl hydrolase 1 family.</text>
</comment>
<dbReference type="RefSeq" id="XP_060668453.1">
    <property type="nucleotide sequence ID" value="XM_060812470.1"/>
</dbReference>
<evidence type="ECO:0000313" key="5">
    <source>
        <dbReference type="Proteomes" id="UP001652623"/>
    </source>
</evidence>
<accession>A0ABM3ZVD9</accession>
<organism evidence="5 6">
    <name type="scientific">Ziziphus jujuba</name>
    <name type="common">Chinese jujube</name>
    <name type="synonym">Ziziphus sativa</name>
    <dbReference type="NCBI Taxonomy" id="326968"/>
    <lineage>
        <taxon>Eukaryota</taxon>
        <taxon>Viridiplantae</taxon>
        <taxon>Streptophyta</taxon>
        <taxon>Embryophyta</taxon>
        <taxon>Tracheophyta</taxon>
        <taxon>Spermatophyta</taxon>
        <taxon>Magnoliopsida</taxon>
        <taxon>eudicotyledons</taxon>
        <taxon>Gunneridae</taxon>
        <taxon>Pentapetalae</taxon>
        <taxon>rosids</taxon>
        <taxon>fabids</taxon>
        <taxon>Rosales</taxon>
        <taxon>Rhamnaceae</taxon>
        <taxon>Paliureae</taxon>
        <taxon>Ziziphus</taxon>
    </lineage>
</organism>
<dbReference type="Gene3D" id="3.20.20.80">
    <property type="entry name" value="Glycosidases"/>
    <property type="match status" value="1"/>
</dbReference>
<dbReference type="PANTHER" id="PTHR10353">
    <property type="entry name" value="GLYCOSYL HYDROLASE"/>
    <property type="match status" value="1"/>
</dbReference>
<evidence type="ECO:0000256" key="4">
    <source>
        <dbReference type="SAM" id="SignalP"/>
    </source>
</evidence>
<dbReference type="InterPro" id="IPR001360">
    <property type="entry name" value="Glyco_hydro_1"/>
</dbReference>
<feature type="chain" id="PRO_5046294076" evidence="4">
    <location>
        <begin position="26"/>
        <end position="515"/>
    </location>
</feature>
<proteinExistence type="inferred from homology"/>
<feature type="signal peptide" evidence="4">
    <location>
        <begin position="1"/>
        <end position="25"/>
    </location>
</feature>
<keyword evidence="4" id="KW-0732">Signal</keyword>
<keyword evidence="2 6" id="KW-0378">Hydrolase</keyword>
<protein>
    <submittedName>
        <fullName evidence="6">Vicianin hydrolase</fullName>
    </submittedName>
</protein>
<dbReference type="GO" id="GO:0016787">
    <property type="term" value="F:hydrolase activity"/>
    <property type="evidence" value="ECO:0007669"/>
    <property type="project" value="UniProtKB-KW"/>
</dbReference>
<gene>
    <name evidence="6" type="primary">LOC107404100</name>
</gene>
<dbReference type="PROSITE" id="PS00653">
    <property type="entry name" value="GLYCOSYL_HYDROL_F1_2"/>
    <property type="match status" value="1"/>
</dbReference>
<dbReference type="PANTHER" id="PTHR10353:SF297">
    <property type="entry name" value="VICIANIN HYDROLASE-LIKE"/>
    <property type="match status" value="1"/>
</dbReference>
<dbReference type="PRINTS" id="PR00131">
    <property type="entry name" value="GLHYDRLASE1"/>
</dbReference>
<name>A0ABM3ZVD9_ZIZJJ</name>
<evidence type="ECO:0000256" key="1">
    <source>
        <dbReference type="ARBA" id="ARBA00010838"/>
    </source>
</evidence>
<reference evidence="5" key="1">
    <citation type="submission" date="2025-05" db="UniProtKB">
        <authorList>
            <consortium name="RefSeq"/>
        </authorList>
    </citation>
    <scope>NUCLEOTIDE SEQUENCE [LARGE SCALE GENOMIC DNA]</scope>
</reference>
<dbReference type="Proteomes" id="UP001652623">
    <property type="component" value="Chromosome 1"/>
</dbReference>
<dbReference type="SUPFAM" id="SSF51445">
    <property type="entry name" value="(Trans)glycosidases"/>
    <property type="match status" value="1"/>
</dbReference>
<dbReference type="GeneID" id="107404100"/>
<keyword evidence="5" id="KW-1185">Reference proteome</keyword>
<reference evidence="6" key="2">
    <citation type="submission" date="2025-08" db="UniProtKB">
        <authorList>
            <consortium name="RefSeq"/>
        </authorList>
    </citation>
    <scope>IDENTIFICATION</scope>
    <source>
        <tissue evidence="6">Seedling</tissue>
    </source>
</reference>
<dbReference type="InterPro" id="IPR033132">
    <property type="entry name" value="GH_1_N_CS"/>
</dbReference>